<comment type="similarity">
    <text evidence="2">Belongs to the PBP/GOBP family.</text>
</comment>
<feature type="chain" id="PRO_5016384529" evidence="4">
    <location>
        <begin position="23"/>
        <end position="223"/>
    </location>
</feature>
<name>A0A2Z4HQ25_RIPPE</name>
<keyword evidence="3" id="KW-0964">Secreted</keyword>
<dbReference type="GO" id="GO:0005576">
    <property type="term" value="C:extracellular region"/>
    <property type="evidence" value="ECO:0007669"/>
    <property type="project" value="UniProtKB-SubCell"/>
</dbReference>
<gene>
    <name evidence="5" type="primary">OBP1</name>
</gene>
<dbReference type="Pfam" id="PF01395">
    <property type="entry name" value="PBP_GOBP"/>
    <property type="match status" value="1"/>
</dbReference>
<dbReference type="SUPFAM" id="SSF47565">
    <property type="entry name" value="Insect pheromone/odorant-binding proteins"/>
    <property type="match status" value="1"/>
</dbReference>
<organism evidence="5">
    <name type="scientific">Riptortus pedestris</name>
    <name type="common">Bean bug</name>
    <dbReference type="NCBI Taxonomy" id="329032"/>
    <lineage>
        <taxon>Eukaryota</taxon>
        <taxon>Metazoa</taxon>
        <taxon>Ecdysozoa</taxon>
        <taxon>Arthropoda</taxon>
        <taxon>Hexapoda</taxon>
        <taxon>Insecta</taxon>
        <taxon>Pterygota</taxon>
        <taxon>Neoptera</taxon>
        <taxon>Paraneoptera</taxon>
        <taxon>Hemiptera</taxon>
        <taxon>Heteroptera</taxon>
        <taxon>Panheteroptera</taxon>
        <taxon>Pentatomomorpha</taxon>
        <taxon>Coreoidea</taxon>
        <taxon>Alydidae</taxon>
        <taxon>Riptortus</taxon>
    </lineage>
</organism>
<dbReference type="AlphaFoldDB" id="A0A2Z4HQ25"/>
<dbReference type="GO" id="GO:0005549">
    <property type="term" value="F:odorant binding"/>
    <property type="evidence" value="ECO:0007669"/>
    <property type="project" value="InterPro"/>
</dbReference>
<evidence type="ECO:0000256" key="3">
    <source>
        <dbReference type="ARBA" id="ARBA00022525"/>
    </source>
</evidence>
<evidence type="ECO:0000313" key="5">
    <source>
        <dbReference type="EMBL" id="AWW17235.1"/>
    </source>
</evidence>
<sequence>MALTNILLICVFTISFYANVYCDDAADECRPKPPEPGKEREVCCKIPDLIKKKEGVEMHTALHECMESLKANHPDLFPEGLSGPPAPGARPPHPRGPPPIKVIECIQECFFNNSGLMTADMKPNSEAILGLAENFVETDKDWKPISDEAIKKCTASPPKVKDDAVCKSGAHQISLCIVREAYLHCPPAHWTESEACKAEKALMEKCEDMPPPFFPYNKHKKHH</sequence>
<comment type="subcellular location">
    <subcellularLocation>
        <location evidence="1">Secreted</location>
    </subcellularLocation>
</comment>
<dbReference type="InterPro" id="IPR052295">
    <property type="entry name" value="Odorant-binding_protein"/>
</dbReference>
<protein>
    <submittedName>
        <fullName evidence="5">Odorant-binding protein 1</fullName>
    </submittedName>
</protein>
<evidence type="ECO:0000256" key="2">
    <source>
        <dbReference type="ARBA" id="ARBA00008098"/>
    </source>
</evidence>
<keyword evidence="4" id="KW-0732">Signal</keyword>
<feature type="signal peptide" evidence="4">
    <location>
        <begin position="1"/>
        <end position="22"/>
    </location>
</feature>
<dbReference type="InterPro" id="IPR006170">
    <property type="entry name" value="PBP/GOBP"/>
</dbReference>
<dbReference type="PANTHER" id="PTHR21066">
    <property type="entry name" value="ODORANT-BINDING PROTEIN 59A-RELATED"/>
    <property type="match status" value="1"/>
</dbReference>
<evidence type="ECO:0000256" key="4">
    <source>
        <dbReference type="SAM" id="SignalP"/>
    </source>
</evidence>
<dbReference type="EMBL" id="MF627734">
    <property type="protein sequence ID" value="AWW17235.1"/>
    <property type="molecule type" value="mRNA"/>
</dbReference>
<dbReference type="Gene3D" id="1.10.238.270">
    <property type="match status" value="1"/>
</dbReference>
<evidence type="ECO:0000256" key="1">
    <source>
        <dbReference type="ARBA" id="ARBA00004613"/>
    </source>
</evidence>
<dbReference type="InterPro" id="IPR036728">
    <property type="entry name" value="PBP_GOBP_sf"/>
</dbReference>
<accession>A0A2Z4HQ25</accession>
<reference evidence="5" key="2">
    <citation type="submission" date="2017-08" db="EMBL/GenBank/DDBJ databases">
        <authorList>
            <person name="de Groot N.N."/>
        </authorList>
    </citation>
    <scope>NUCLEOTIDE SEQUENCE</scope>
    <source>
        <tissue evidence="5">Antenna</tissue>
    </source>
</reference>
<reference evidence="5" key="1">
    <citation type="journal article" date="2011" name="Insect Biochem. Mol. Biol.">
        <title>Identification and tissue distribution of odorant binding protein genes in the lucerne plant bug Adelphocoris lineolatus (Goeze).</title>
        <authorList>
            <person name="Gu S.H."/>
            <person name="Wang S.P."/>
            <person name="Zhang X.Y."/>
            <person name="Wu K.M."/>
            <person name="Guo Y.Y."/>
            <person name="Zhou J.J."/>
            <person name="Zhang Y.J."/>
        </authorList>
    </citation>
    <scope>NUCLEOTIDE SEQUENCE</scope>
    <source>
        <tissue evidence="5">Antenna</tissue>
    </source>
</reference>
<proteinExistence type="evidence at transcript level"/>